<evidence type="ECO:0000313" key="3">
    <source>
        <dbReference type="Proteomes" id="UP000033428"/>
    </source>
</evidence>
<dbReference type="EMBL" id="JYNY01000510">
    <property type="protein sequence ID" value="KJJ83661.1"/>
    <property type="molecule type" value="Genomic_DNA"/>
</dbReference>
<evidence type="ECO:0000256" key="1">
    <source>
        <dbReference type="SAM" id="MobiDB-lite"/>
    </source>
</evidence>
<reference evidence="2 3" key="1">
    <citation type="submission" date="2015-02" db="EMBL/GenBank/DDBJ databases">
        <title>Single-cell genomics of uncultivated deep-branching MTB reveals a conserved set of magnetosome genes.</title>
        <authorList>
            <person name="Kolinko S."/>
            <person name="Richter M."/>
            <person name="Glockner F.O."/>
            <person name="Brachmann A."/>
            <person name="Schuler D."/>
        </authorList>
    </citation>
    <scope>NUCLEOTIDE SEQUENCE [LARGE SCALE GENOMIC DNA]</scope>
    <source>
        <strain evidence="2">SKK-01</strain>
    </source>
</reference>
<gene>
    <name evidence="2" type="ORF">OMAG_002470</name>
</gene>
<dbReference type="AlphaFoldDB" id="A0A0F0CQ84"/>
<organism evidence="2 3">
    <name type="scientific">Candidatus Omnitrophus magneticus</name>
    <dbReference type="NCBI Taxonomy" id="1609969"/>
    <lineage>
        <taxon>Bacteria</taxon>
        <taxon>Pseudomonadati</taxon>
        <taxon>Candidatus Omnitrophota</taxon>
        <taxon>Candidatus Omnitrophus</taxon>
    </lineage>
</organism>
<dbReference type="Gene3D" id="3.30.40.220">
    <property type="match status" value="1"/>
</dbReference>
<accession>A0A0F0CQ84</accession>
<comment type="caution">
    <text evidence="2">The sequence shown here is derived from an EMBL/GenBank/DDBJ whole genome shotgun (WGS) entry which is preliminary data.</text>
</comment>
<feature type="region of interest" description="Disordered" evidence="1">
    <location>
        <begin position="1"/>
        <end position="23"/>
    </location>
</feature>
<protein>
    <submittedName>
        <fullName evidence="2">Uncharacterized protein</fullName>
    </submittedName>
</protein>
<evidence type="ECO:0000313" key="2">
    <source>
        <dbReference type="EMBL" id="KJJ83661.1"/>
    </source>
</evidence>
<name>A0A0F0CQ84_9BACT</name>
<dbReference type="Proteomes" id="UP000033428">
    <property type="component" value="Unassembled WGS sequence"/>
</dbReference>
<keyword evidence="3" id="KW-1185">Reference proteome</keyword>
<proteinExistence type="predicted"/>
<sequence>MKREDARARYRQQRRESSLRQKAQRDTIRGMLRPLLGGARDRAKAKHYKFDIDLDLEICKYMEQLGRCQLTRIPFSLRLNPGGKRFNDPFMPSIHRTVLEKGYTKDNIVLVCLIVNLAINNFGINVFTRMCESYIEENDFLIVPTQLEGIDRSTWSPQVFFDSMV</sequence>